<evidence type="ECO:0000313" key="1">
    <source>
        <dbReference type="EMBL" id="TDK85701.1"/>
    </source>
</evidence>
<accession>A0A4R5W9V8</accession>
<protein>
    <recommendedName>
        <fullName evidence="3">Apea-like HEPN domain-containing protein</fullName>
    </recommendedName>
</protein>
<evidence type="ECO:0008006" key="3">
    <source>
        <dbReference type="Google" id="ProtNLM"/>
    </source>
</evidence>
<dbReference type="EMBL" id="SDLO01000023">
    <property type="protein sequence ID" value="TDK85701.1"/>
    <property type="molecule type" value="Genomic_DNA"/>
</dbReference>
<sequence>MPYTFRNKIRLTEHVAVTSDMSPDQACVAEQGDDGQHVALFTDQRGTLVIYGQGYETSELAVEAGKKWRRHLMLALAREGLGADFGDSGSPWSPEVFAKAAAAGKGVALRNYRLNVYEEGANIVLIQNREATTVDIRYVPPQIDSRRLEDLIDGPLAKVSNSNYVINERQQLALDLLHISYFDSNPETRNITLVTAVEALIVQSRRSSDVVDHLEKLVDQVKEADIGVEARDIITNALGNMKNRSINEAGQVLARKLLTLNYDGLPPDKYFKRSYVDRCNLVHGSTRRPSSATLQVRNPILTSFVTDLLDAAIFSD</sequence>
<comment type="caution">
    <text evidence="1">The sequence shown here is derived from an EMBL/GenBank/DDBJ whole genome shotgun (WGS) entry which is preliminary data.</text>
</comment>
<organism evidence="1 2">
    <name type="scientific">Mycolicibacterium mucogenicum</name>
    <name type="common">Mycobacterium mucogenicum</name>
    <dbReference type="NCBI Taxonomy" id="56689"/>
    <lineage>
        <taxon>Bacteria</taxon>
        <taxon>Bacillati</taxon>
        <taxon>Actinomycetota</taxon>
        <taxon>Actinomycetes</taxon>
        <taxon>Mycobacteriales</taxon>
        <taxon>Mycobacteriaceae</taxon>
        <taxon>Mycolicibacterium</taxon>
    </lineage>
</organism>
<dbReference type="OrthoDB" id="4715518at2"/>
<name>A0A4R5W9V8_MYCMU</name>
<gene>
    <name evidence="1" type="ORF">EUA03_22060</name>
</gene>
<proteinExistence type="predicted"/>
<dbReference type="AlphaFoldDB" id="A0A4R5W9V8"/>
<dbReference type="RefSeq" id="WP_131808678.1">
    <property type="nucleotide sequence ID" value="NZ_LZSF01000054.1"/>
</dbReference>
<evidence type="ECO:0000313" key="2">
    <source>
        <dbReference type="Proteomes" id="UP000294929"/>
    </source>
</evidence>
<reference evidence="1 2" key="1">
    <citation type="submission" date="2019-01" db="EMBL/GenBank/DDBJ databases">
        <title>High-quality-draft genome sequences of five non-tuberculosis mycobacteriaceae isolated from a nosocomial environment.</title>
        <authorList>
            <person name="Tiago I."/>
            <person name="Alarico S."/>
            <person name="Pereira S.G."/>
            <person name="Coelho C."/>
            <person name="Maranha A."/>
            <person name="Empadinhas N."/>
        </authorList>
    </citation>
    <scope>NUCLEOTIDE SEQUENCE [LARGE SCALE GENOMIC DNA]</scope>
    <source>
        <strain evidence="1 2">24AIII</strain>
    </source>
</reference>
<dbReference type="Proteomes" id="UP000294929">
    <property type="component" value="Unassembled WGS sequence"/>
</dbReference>